<feature type="domain" description="Disease resistance N-terminal" evidence="7">
    <location>
        <begin position="24"/>
        <end position="99"/>
    </location>
</feature>
<accession>A0AAQ3TXA3</accession>
<keyword evidence="4" id="KW-0547">Nucleotide-binding</keyword>
<evidence type="ECO:0000259" key="7">
    <source>
        <dbReference type="Pfam" id="PF18052"/>
    </source>
</evidence>
<dbReference type="Pfam" id="PF00931">
    <property type="entry name" value="NB-ARC"/>
    <property type="match status" value="1"/>
</dbReference>
<keyword evidence="3" id="KW-0677">Repeat</keyword>
<evidence type="ECO:0000313" key="9">
    <source>
        <dbReference type="Proteomes" id="UP001341281"/>
    </source>
</evidence>
<dbReference type="PANTHER" id="PTHR19338">
    <property type="entry name" value="TRANSLOCASE OF INNER MITOCHONDRIAL MEMBRANE 13 HOMOLOG"/>
    <property type="match status" value="1"/>
</dbReference>
<evidence type="ECO:0000256" key="1">
    <source>
        <dbReference type="ARBA" id="ARBA00008894"/>
    </source>
</evidence>
<dbReference type="EMBL" id="CP144750">
    <property type="protein sequence ID" value="WVZ78692.1"/>
    <property type="molecule type" value="Genomic_DNA"/>
</dbReference>
<protein>
    <recommendedName>
        <fullName evidence="10">Rx N-terminal domain-containing protein</fullName>
    </recommendedName>
</protein>
<evidence type="ECO:0000256" key="2">
    <source>
        <dbReference type="ARBA" id="ARBA00022614"/>
    </source>
</evidence>
<evidence type="ECO:0000313" key="8">
    <source>
        <dbReference type="EMBL" id="WVZ78692.1"/>
    </source>
</evidence>
<evidence type="ECO:0000259" key="6">
    <source>
        <dbReference type="Pfam" id="PF00931"/>
    </source>
</evidence>
<gene>
    <name evidence="8" type="ORF">U9M48_026362</name>
</gene>
<dbReference type="AlphaFoldDB" id="A0AAQ3TXA3"/>
<dbReference type="InterPro" id="IPR038005">
    <property type="entry name" value="RX-like_CC"/>
</dbReference>
<keyword evidence="5" id="KW-0611">Plant defense</keyword>
<evidence type="ECO:0000256" key="3">
    <source>
        <dbReference type="ARBA" id="ARBA00022737"/>
    </source>
</evidence>
<dbReference type="GO" id="GO:0006952">
    <property type="term" value="P:defense response"/>
    <property type="evidence" value="ECO:0007669"/>
    <property type="project" value="UniProtKB-KW"/>
</dbReference>
<dbReference type="Pfam" id="PF18052">
    <property type="entry name" value="Rx_N"/>
    <property type="match status" value="1"/>
</dbReference>
<dbReference type="GO" id="GO:0043531">
    <property type="term" value="F:ADP binding"/>
    <property type="evidence" value="ECO:0007669"/>
    <property type="project" value="InterPro"/>
</dbReference>
<reference evidence="8 9" key="1">
    <citation type="submission" date="2024-02" db="EMBL/GenBank/DDBJ databases">
        <title>High-quality chromosome-scale genome assembly of Pensacola bahiagrass (Paspalum notatum Flugge var. saurae).</title>
        <authorList>
            <person name="Vega J.M."/>
            <person name="Podio M."/>
            <person name="Orjuela J."/>
            <person name="Siena L.A."/>
            <person name="Pessino S.C."/>
            <person name="Combes M.C."/>
            <person name="Mariac C."/>
            <person name="Albertini E."/>
            <person name="Pupilli F."/>
            <person name="Ortiz J.P.A."/>
            <person name="Leblanc O."/>
        </authorList>
    </citation>
    <scope>NUCLEOTIDE SEQUENCE [LARGE SCALE GENOMIC DNA]</scope>
    <source>
        <strain evidence="8">R1</strain>
        <tissue evidence="8">Leaf</tissue>
    </source>
</reference>
<dbReference type="CDD" id="cd14798">
    <property type="entry name" value="RX-CC_like"/>
    <property type="match status" value="1"/>
</dbReference>
<evidence type="ECO:0000256" key="5">
    <source>
        <dbReference type="ARBA" id="ARBA00022821"/>
    </source>
</evidence>
<dbReference type="Proteomes" id="UP001341281">
    <property type="component" value="Chromosome 06"/>
</dbReference>
<keyword evidence="9" id="KW-1185">Reference proteome</keyword>
<comment type="similarity">
    <text evidence="1">Belongs to the disease resistance NB-LRR family.</text>
</comment>
<dbReference type="Gene3D" id="1.20.5.4130">
    <property type="match status" value="1"/>
</dbReference>
<evidence type="ECO:0008006" key="10">
    <source>
        <dbReference type="Google" id="ProtNLM"/>
    </source>
</evidence>
<dbReference type="InterPro" id="IPR002182">
    <property type="entry name" value="NB-ARC"/>
</dbReference>
<dbReference type="PANTHER" id="PTHR19338:SF58">
    <property type="entry name" value="OS09G0517100 PROTEIN"/>
    <property type="match status" value="1"/>
</dbReference>
<sequence length="399" mass="45563">MKATVLSVGKSVLDGALGFAKCTLAEEVALQLGVERDHAFIRDELEMMKSFLMLAHDERGSSNVVTETWVKQARDVAYDVEDNLNDFAIRVGKKRSWWRSPRTLQERWRIAKKMKDLRAKVEDVSQRNTRYQLIKVDSVSKPTAYAWQPSNTGRAVMSGIQEAWMQQQQAKARFVRLVDDKAKDLRVIAVWKTCSDDLGKESIVRWAYDYLARKAKIKCSAWIDLARMLSFEPIELLQTIVKEFYISSFQEISERTVECQDLRTLAMSEKNDLPDAFKEYVKDKCYLIVLKGLSTIEHWEKVKEYFPDNKEGSRIVVYTLEVQVASLCIGPKDVAPEHIQLSADKTLYAIYCKGSEDGIDFMEPSTSLNEISGCSNSSAIGRGLIRTRYTDNVICFQGI</sequence>
<organism evidence="8 9">
    <name type="scientific">Paspalum notatum var. saurae</name>
    <dbReference type="NCBI Taxonomy" id="547442"/>
    <lineage>
        <taxon>Eukaryota</taxon>
        <taxon>Viridiplantae</taxon>
        <taxon>Streptophyta</taxon>
        <taxon>Embryophyta</taxon>
        <taxon>Tracheophyta</taxon>
        <taxon>Spermatophyta</taxon>
        <taxon>Magnoliopsida</taxon>
        <taxon>Liliopsida</taxon>
        <taxon>Poales</taxon>
        <taxon>Poaceae</taxon>
        <taxon>PACMAD clade</taxon>
        <taxon>Panicoideae</taxon>
        <taxon>Andropogonodae</taxon>
        <taxon>Paspaleae</taxon>
        <taxon>Paspalinae</taxon>
        <taxon>Paspalum</taxon>
    </lineage>
</organism>
<feature type="domain" description="NB-ARC" evidence="6">
    <location>
        <begin position="221"/>
        <end position="345"/>
    </location>
</feature>
<proteinExistence type="inferred from homology"/>
<keyword evidence="2" id="KW-0433">Leucine-rich repeat</keyword>
<name>A0AAQ3TXA3_PASNO</name>
<evidence type="ECO:0000256" key="4">
    <source>
        <dbReference type="ARBA" id="ARBA00022741"/>
    </source>
</evidence>
<dbReference type="InterPro" id="IPR041118">
    <property type="entry name" value="Rx_N"/>
</dbReference>